<dbReference type="Pfam" id="PF05036">
    <property type="entry name" value="SPOR"/>
    <property type="match status" value="1"/>
</dbReference>
<dbReference type="SUPFAM" id="SSF54106">
    <property type="entry name" value="LysM domain"/>
    <property type="match status" value="1"/>
</dbReference>
<dbReference type="Proteomes" id="UP000319671">
    <property type="component" value="Unassembled WGS sequence"/>
</dbReference>
<keyword evidence="4" id="KW-1185">Reference proteome</keyword>
<dbReference type="EMBL" id="VIVN01000011">
    <property type="protein sequence ID" value="TWD96530.1"/>
    <property type="molecule type" value="Genomic_DNA"/>
</dbReference>
<organism evidence="3 4">
    <name type="scientific">Neobacillus bataviensis</name>
    <dbReference type="NCBI Taxonomy" id="220685"/>
    <lineage>
        <taxon>Bacteria</taxon>
        <taxon>Bacillati</taxon>
        <taxon>Bacillota</taxon>
        <taxon>Bacilli</taxon>
        <taxon>Bacillales</taxon>
        <taxon>Bacillaceae</taxon>
        <taxon>Neobacillus</taxon>
    </lineage>
</organism>
<dbReference type="InterPro" id="IPR036680">
    <property type="entry name" value="SPOR-like_sf"/>
</dbReference>
<feature type="domain" description="LysM" evidence="2">
    <location>
        <begin position="33"/>
        <end position="76"/>
    </location>
</feature>
<dbReference type="CDD" id="cd00118">
    <property type="entry name" value="LysM"/>
    <property type="match status" value="1"/>
</dbReference>
<proteinExistence type="predicted"/>
<evidence type="ECO:0000259" key="1">
    <source>
        <dbReference type="PROSITE" id="PS51724"/>
    </source>
</evidence>
<evidence type="ECO:0000313" key="3">
    <source>
        <dbReference type="EMBL" id="TWD96530.1"/>
    </source>
</evidence>
<name>A0A561CZN1_9BACI</name>
<dbReference type="InterPro" id="IPR007730">
    <property type="entry name" value="SPOR-like_dom"/>
</dbReference>
<dbReference type="PROSITE" id="PS51724">
    <property type="entry name" value="SPOR"/>
    <property type="match status" value="1"/>
</dbReference>
<dbReference type="InterPro" id="IPR036779">
    <property type="entry name" value="LysM_dom_sf"/>
</dbReference>
<evidence type="ECO:0000313" key="4">
    <source>
        <dbReference type="Proteomes" id="UP000319671"/>
    </source>
</evidence>
<dbReference type="InterPro" id="IPR018392">
    <property type="entry name" value="LysM"/>
</dbReference>
<comment type="caution">
    <text evidence="3">The sequence shown here is derived from an EMBL/GenBank/DDBJ whole genome shotgun (WGS) entry which is preliminary data.</text>
</comment>
<dbReference type="PROSITE" id="PS51782">
    <property type="entry name" value="LYSM"/>
    <property type="match status" value="1"/>
</dbReference>
<dbReference type="SUPFAM" id="SSF110997">
    <property type="entry name" value="Sporulation related repeat"/>
    <property type="match status" value="1"/>
</dbReference>
<dbReference type="RefSeq" id="WP_144567006.1">
    <property type="nucleotide sequence ID" value="NZ_VIVN01000011.1"/>
</dbReference>
<dbReference type="Pfam" id="PF01476">
    <property type="entry name" value="LysM"/>
    <property type="match status" value="1"/>
</dbReference>
<dbReference type="SMART" id="SM00257">
    <property type="entry name" value="LysM"/>
    <property type="match status" value="1"/>
</dbReference>
<dbReference type="Gene3D" id="3.10.350.10">
    <property type="entry name" value="LysM domain"/>
    <property type="match status" value="1"/>
</dbReference>
<dbReference type="AlphaFoldDB" id="A0A561CZN1"/>
<protein>
    <submittedName>
        <fullName evidence="3">LysM domain-containing protein</fullName>
    </submittedName>
</protein>
<sequence length="290" mass="32755">MNRFKRFLQVGLCTVLMGSVFYFGNGKAAAEDIYIKIKKGDTLYSISKKYNISVEDLKEFNQLTSNKIIAGQELMIPDFEQTKALYVVVAGSFSKKANADKRVTFLKKKGIEAVVVKKVINGKSLYRVQAGAFSSKSKAEKMKKKLKNYGIKDAFLFTEMPLHINGITVGSSYKQLAQKFGQPTKTEDDKNTRSLYYKNDGAGVRVTFNAANDSIEQLQVYPEFLKTASVPTEKSQILKLYGNPNEVKIVTCYESAKCEQIIYKFNNDKLIVQIDRDGKTVQYLDLRNTK</sequence>
<evidence type="ECO:0000259" key="2">
    <source>
        <dbReference type="PROSITE" id="PS51782"/>
    </source>
</evidence>
<gene>
    <name evidence="3" type="ORF">FB550_111190</name>
</gene>
<accession>A0A561CZN1</accession>
<feature type="domain" description="SPOR" evidence="1">
    <location>
        <begin position="80"/>
        <end position="159"/>
    </location>
</feature>
<dbReference type="Gene3D" id="3.30.70.1070">
    <property type="entry name" value="Sporulation related repeat"/>
    <property type="match status" value="1"/>
</dbReference>
<reference evidence="3 4" key="1">
    <citation type="submission" date="2019-06" db="EMBL/GenBank/DDBJ databases">
        <title>Sorghum-associated microbial communities from plants grown in Nebraska, USA.</title>
        <authorList>
            <person name="Schachtman D."/>
        </authorList>
    </citation>
    <scope>NUCLEOTIDE SEQUENCE [LARGE SCALE GENOMIC DNA]</scope>
    <source>
        <strain evidence="3 4">2482</strain>
    </source>
</reference>
<dbReference type="GO" id="GO:0042834">
    <property type="term" value="F:peptidoglycan binding"/>
    <property type="evidence" value="ECO:0007669"/>
    <property type="project" value="InterPro"/>
</dbReference>